<gene>
    <name evidence="2" type="ORF">DW927_07850</name>
</gene>
<dbReference type="SUPFAM" id="SSF53448">
    <property type="entry name" value="Nucleotide-diphospho-sugar transferases"/>
    <property type="match status" value="1"/>
</dbReference>
<reference evidence="2 3" key="1">
    <citation type="submission" date="2018-08" db="EMBL/GenBank/DDBJ databases">
        <title>A genome reference for cultivated species of the human gut microbiota.</title>
        <authorList>
            <person name="Zou Y."/>
            <person name="Xue W."/>
            <person name="Luo G."/>
        </authorList>
    </citation>
    <scope>NUCLEOTIDE SEQUENCE [LARGE SCALE GENOMIC DNA]</scope>
    <source>
        <strain evidence="2 3">AM43-11</strain>
    </source>
</reference>
<dbReference type="InterPro" id="IPR029044">
    <property type="entry name" value="Nucleotide-diphossugar_trans"/>
</dbReference>
<dbReference type="InterPro" id="IPR001173">
    <property type="entry name" value="Glyco_trans_2-like"/>
</dbReference>
<dbReference type="Gene3D" id="3.90.550.10">
    <property type="entry name" value="Spore Coat Polysaccharide Biosynthesis Protein SpsA, Chain A"/>
    <property type="match status" value="1"/>
</dbReference>
<name>A0A1Q6SFD4_9FIRM</name>
<evidence type="ECO:0000313" key="3">
    <source>
        <dbReference type="Proteomes" id="UP000284465"/>
    </source>
</evidence>
<dbReference type="Proteomes" id="UP000284465">
    <property type="component" value="Unassembled WGS sequence"/>
</dbReference>
<accession>A0A1Q6SFD4</accession>
<dbReference type="PANTHER" id="PTHR22916:SF3">
    <property type="entry name" value="UDP-GLCNAC:BETAGAL BETA-1,3-N-ACETYLGLUCOSAMINYLTRANSFERASE-LIKE PROTEIN 1"/>
    <property type="match status" value="1"/>
</dbReference>
<feature type="domain" description="Glycosyltransferase 2-like" evidence="1">
    <location>
        <begin position="4"/>
        <end position="148"/>
    </location>
</feature>
<dbReference type="RefSeq" id="WP_118591026.1">
    <property type="nucleotide sequence ID" value="NZ_JBLYGU010000015.1"/>
</dbReference>
<organism evidence="2 3">
    <name type="scientific">Roseburia intestinalis</name>
    <dbReference type="NCBI Taxonomy" id="166486"/>
    <lineage>
        <taxon>Bacteria</taxon>
        <taxon>Bacillati</taxon>
        <taxon>Bacillota</taxon>
        <taxon>Clostridia</taxon>
        <taxon>Lachnospirales</taxon>
        <taxon>Lachnospiraceae</taxon>
        <taxon>Roseburia</taxon>
    </lineage>
</organism>
<proteinExistence type="predicted"/>
<evidence type="ECO:0000259" key="1">
    <source>
        <dbReference type="Pfam" id="PF00535"/>
    </source>
</evidence>
<dbReference type="Pfam" id="PF00535">
    <property type="entry name" value="Glycos_transf_2"/>
    <property type="match status" value="1"/>
</dbReference>
<evidence type="ECO:0000313" key="2">
    <source>
        <dbReference type="EMBL" id="RHA67630.1"/>
    </source>
</evidence>
<dbReference type="AlphaFoldDB" id="A0A1Q6SFD4"/>
<dbReference type="EMBL" id="QSFP01000007">
    <property type="protein sequence ID" value="RHA67630.1"/>
    <property type="molecule type" value="Genomic_DNA"/>
</dbReference>
<protein>
    <submittedName>
        <fullName evidence="2">Glycosyltransferase</fullName>
    </submittedName>
</protein>
<comment type="caution">
    <text evidence="2">The sequence shown here is derived from an EMBL/GenBank/DDBJ whole genome shotgun (WGS) entry which is preliminary data.</text>
</comment>
<dbReference type="CDD" id="cd06433">
    <property type="entry name" value="GT_2_WfgS_like"/>
    <property type="match status" value="1"/>
</dbReference>
<dbReference type="GO" id="GO:0016758">
    <property type="term" value="F:hexosyltransferase activity"/>
    <property type="evidence" value="ECO:0007669"/>
    <property type="project" value="UniProtKB-ARBA"/>
</dbReference>
<dbReference type="PANTHER" id="PTHR22916">
    <property type="entry name" value="GLYCOSYLTRANSFERASE"/>
    <property type="match status" value="1"/>
</dbReference>
<keyword evidence="2" id="KW-0808">Transferase</keyword>
<sequence length="245" mass="28023">MKVSIITVSYNSEKTIAHTIESVLAQTYDDIEYWIIDGKSSDGTVALAESYCNAMEQKGIIYHILSEPDGGIYDAMNKGIRLATGDVIGIINSDDWYEPNAVGTAVHTFEKTGCDLMFADIRMYKADGSTFVKKARLRRFQTSRDWNHPTTFVKAKLYKKYPFRNKGIHDDYGFFLQMQSQKRKIVIVDQILANFHMGGASNHKDLGAAVKRIRDRYRYCYRINGYSRWYMIECVAIEAAKFILG</sequence>